<gene>
    <name evidence="2" type="ORF">FVP77_02930</name>
</gene>
<keyword evidence="3" id="KW-1185">Reference proteome</keyword>
<dbReference type="OrthoDB" id="5123855at2"/>
<dbReference type="RefSeq" id="WP_147893174.1">
    <property type="nucleotide sequence ID" value="NZ_BAAANR010000001.1"/>
</dbReference>
<organism evidence="2 3">
    <name type="scientific">Microbacterium hatanonis</name>
    <dbReference type="NCBI Taxonomy" id="404366"/>
    <lineage>
        <taxon>Bacteria</taxon>
        <taxon>Bacillati</taxon>
        <taxon>Actinomycetota</taxon>
        <taxon>Actinomycetes</taxon>
        <taxon>Micrococcales</taxon>
        <taxon>Microbacteriaceae</taxon>
        <taxon>Microbacterium</taxon>
    </lineage>
</organism>
<evidence type="ECO:0000313" key="2">
    <source>
        <dbReference type="EMBL" id="TXK12447.1"/>
    </source>
</evidence>
<dbReference type="Proteomes" id="UP000321034">
    <property type="component" value="Unassembled WGS sequence"/>
</dbReference>
<name>A0A5C8I0I9_9MICO</name>
<reference evidence="2 3" key="1">
    <citation type="submission" date="2019-08" db="EMBL/GenBank/DDBJ databases">
        <authorList>
            <person name="Dong K."/>
        </authorList>
    </citation>
    <scope>NUCLEOTIDE SEQUENCE [LARGE SCALE GENOMIC DNA]</scope>
    <source>
        <strain evidence="2 3">JCM14558</strain>
    </source>
</reference>
<evidence type="ECO:0000313" key="3">
    <source>
        <dbReference type="Proteomes" id="UP000321034"/>
    </source>
</evidence>
<comment type="caution">
    <text evidence="2">The sequence shown here is derived from an EMBL/GenBank/DDBJ whole genome shotgun (WGS) entry which is preliminary data.</text>
</comment>
<dbReference type="InterPro" id="IPR057204">
    <property type="entry name" value="DUF7882"/>
</dbReference>
<feature type="domain" description="DUF7882" evidence="1">
    <location>
        <begin position="1"/>
        <end position="93"/>
    </location>
</feature>
<accession>A0A5C8I0I9</accession>
<proteinExistence type="predicted"/>
<sequence>MAHLFYGGGTTPIELPDRLLAHVKIVIAAKLRRGESFTLTWRHAHDAVDGRTTVWIQPSIALRFVFSSAEPELLDPDLLRGLAAQAASTGGLAFDLNDLEHQPIERRSAAAVA</sequence>
<dbReference type="EMBL" id="VRSV01000001">
    <property type="protein sequence ID" value="TXK12447.1"/>
    <property type="molecule type" value="Genomic_DNA"/>
</dbReference>
<evidence type="ECO:0000259" key="1">
    <source>
        <dbReference type="Pfam" id="PF25355"/>
    </source>
</evidence>
<dbReference type="AlphaFoldDB" id="A0A5C8I0I9"/>
<protein>
    <recommendedName>
        <fullName evidence="1">DUF7882 domain-containing protein</fullName>
    </recommendedName>
</protein>
<dbReference type="Pfam" id="PF25355">
    <property type="entry name" value="DUF7882"/>
    <property type="match status" value="1"/>
</dbReference>